<comment type="function">
    <text evidence="11">Involved in protein N-glycosylation. Essential for the second step of the dolichol-linked oligosaccharide pathway. Anchors the catalytic subunit ALG13 to the ER.</text>
</comment>
<dbReference type="PANTHER" id="PTHR12154">
    <property type="entry name" value="GLYCOSYL TRANSFERASE-RELATED"/>
    <property type="match status" value="1"/>
</dbReference>
<evidence type="ECO:0000256" key="1">
    <source>
        <dbReference type="ARBA" id="ARBA00004389"/>
    </source>
</evidence>
<protein>
    <recommendedName>
        <fullName evidence="5 11">UDP-N-acetylglucosamine transferase subunit ALG14</fullName>
    </recommendedName>
    <alternativeName>
        <fullName evidence="10 11">Asparagine-linked glycosylation protein 14</fullName>
    </alternativeName>
</protein>
<dbReference type="GO" id="GO:0004577">
    <property type="term" value="F:N-acetylglucosaminyldiphosphodolichol N-acetylglucosaminyltransferase activity"/>
    <property type="evidence" value="ECO:0007669"/>
    <property type="project" value="TreeGrafter"/>
</dbReference>
<evidence type="ECO:0000256" key="11">
    <source>
        <dbReference type="RuleBase" id="RU362127"/>
    </source>
</evidence>
<keyword evidence="8" id="KW-1133">Transmembrane helix</keyword>
<gene>
    <name evidence="11" type="primary">ALG14</name>
    <name evidence="13" type="ORF">CALVIDRAFT_487066</name>
</gene>
<name>A0A167IMZ4_CALVF</name>
<evidence type="ECO:0000256" key="7">
    <source>
        <dbReference type="ARBA" id="ARBA00022824"/>
    </source>
</evidence>
<keyword evidence="9" id="KW-0472">Membrane</keyword>
<comment type="subunit">
    <text evidence="4 11">Heterodimer with ALG13 to form a functional enzyme.</text>
</comment>
<dbReference type="STRING" id="1330018.A0A167IMZ4"/>
<keyword evidence="6" id="KW-0812">Transmembrane</keyword>
<evidence type="ECO:0000256" key="8">
    <source>
        <dbReference type="ARBA" id="ARBA00022989"/>
    </source>
</evidence>
<dbReference type="AlphaFoldDB" id="A0A167IMZ4"/>
<feature type="signal peptide" evidence="12">
    <location>
        <begin position="1"/>
        <end position="20"/>
    </location>
</feature>
<sequence length="225" mass="24530">MTLLLYLPPLLLLLAARVYSILPHPSHSKPRQKRTSPCKIAVFLGSGGHTSESLQLLSALPARYAQRVYILSSGDNFSQQKAAAFELSLSSATTTALPGQATHTFLLLPRARHVHQPLYLTPPTFLLSLLAALYNLTLLPLLRGERFADLLLLNGPGTCVTVLAAVYVSKFLGLPAPRTVYVESFARVRSLSLSGKLVRPFVDRFVVQWPEALGDGRGECGGWLV</sequence>
<proteinExistence type="inferred from homology"/>
<dbReference type="GO" id="GO:0043541">
    <property type="term" value="C:UDP-N-acetylglucosamine transferase complex"/>
    <property type="evidence" value="ECO:0007669"/>
    <property type="project" value="TreeGrafter"/>
</dbReference>
<dbReference type="EMBL" id="KV417307">
    <property type="protein sequence ID" value="KZO92794.1"/>
    <property type="molecule type" value="Genomic_DNA"/>
</dbReference>
<keyword evidence="14" id="KW-1185">Reference proteome</keyword>
<comment type="subcellular location">
    <subcellularLocation>
        <location evidence="1 11">Endoplasmic reticulum membrane</location>
        <topology evidence="1 11">Single-pass membrane protein</topology>
    </subcellularLocation>
    <subcellularLocation>
        <location evidence="2">Nucleus membrane</location>
        <topology evidence="2">Single-pass membrane protein</topology>
    </subcellularLocation>
</comment>
<evidence type="ECO:0000256" key="12">
    <source>
        <dbReference type="SAM" id="SignalP"/>
    </source>
</evidence>
<dbReference type="OrthoDB" id="17098at2759"/>
<keyword evidence="12" id="KW-0732">Signal</keyword>
<organism evidence="13 14">
    <name type="scientific">Calocera viscosa (strain TUFC12733)</name>
    <dbReference type="NCBI Taxonomy" id="1330018"/>
    <lineage>
        <taxon>Eukaryota</taxon>
        <taxon>Fungi</taxon>
        <taxon>Dikarya</taxon>
        <taxon>Basidiomycota</taxon>
        <taxon>Agaricomycotina</taxon>
        <taxon>Dacrymycetes</taxon>
        <taxon>Dacrymycetales</taxon>
        <taxon>Dacrymycetaceae</taxon>
        <taxon>Calocera</taxon>
    </lineage>
</organism>
<keyword evidence="7 11" id="KW-0256">Endoplasmic reticulum</keyword>
<feature type="chain" id="PRO_5007888408" description="UDP-N-acetylglucosamine transferase subunit ALG14" evidence="12">
    <location>
        <begin position="21"/>
        <end position="225"/>
    </location>
</feature>
<evidence type="ECO:0000256" key="9">
    <source>
        <dbReference type="ARBA" id="ARBA00023136"/>
    </source>
</evidence>
<accession>A0A167IMZ4</accession>
<dbReference type="Proteomes" id="UP000076738">
    <property type="component" value="Unassembled WGS sequence"/>
</dbReference>
<evidence type="ECO:0000256" key="6">
    <source>
        <dbReference type="ARBA" id="ARBA00022692"/>
    </source>
</evidence>
<evidence type="ECO:0000256" key="4">
    <source>
        <dbReference type="ARBA" id="ARBA00011335"/>
    </source>
</evidence>
<evidence type="ECO:0000313" key="14">
    <source>
        <dbReference type="Proteomes" id="UP000076738"/>
    </source>
</evidence>
<dbReference type="GO" id="GO:0006488">
    <property type="term" value="P:dolichol-linked oligosaccharide biosynthetic process"/>
    <property type="evidence" value="ECO:0007669"/>
    <property type="project" value="InterPro"/>
</dbReference>
<evidence type="ECO:0000256" key="3">
    <source>
        <dbReference type="ARBA" id="ARBA00009731"/>
    </source>
</evidence>
<keyword evidence="13" id="KW-0808">Transferase</keyword>
<dbReference type="GO" id="GO:0031965">
    <property type="term" value="C:nuclear membrane"/>
    <property type="evidence" value="ECO:0007669"/>
    <property type="project" value="UniProtKB-SubCell"/>
</dbReference>
<comment type="similarity">
    <text evidence="3 11">Belongs to the ALG14 family.</text>
</comment>
<dbReference type="Gene3D" id="3.40.50.2000">
    <property type="entry name" value="Glycogen Phosphorylase B"/>
    <property type="match status" value="1"/>
</dbReference>
<reference evidence="13 14" key="1">
    <citation type="journal article" date="2016" name="Mol. Biol. Evol.">
        <title>Comparative Genomics of Early-Diverging Mushroom-Forming Fungi Provides Insights into the Origins of Lignocellulose Decay Capabilities.</title>
        <authorList>
            <person name="Nagy L.G."/>
            <person name="Riley R."/>
            <person name="Tritt A."/>
            <person name="Adam C."/>
            <person name="Daum C."/>
            <person name="Floudas D."/>
            <person name="Sun H."/>
            <person name="Yadav J.S."/>
            <person name="Pangilinan J."/>
            <person name="Larsson K.H."/>
            <person name="Matsuura K."/>
            <person name="Barry K."/>
            <person name="Labutti K."/>
            <person name="Kuo R."/>
            <person name="Ohm R.A."/>
            <person name="Bhattacharya S.S."/>
            <person name="Shirouzu T."/>
            <person name="Yoshinaga Y."/>
            <person name="Martin F.M."/>
            <person name="Grigoriev I.V."/>
            <person name="Hibbett D.S."/>
        </authorList>
    </citation>
    <scope>NUCLEOTIDE SEQUENCE [LARGE SCALE GENOMIC DNA]</scope>
    <source>
        <strain evidence="13 14">TUFC12733</strain>
    </source>
</reference>
<evidence type="ECO:0000256" key="10">
    <source>
        <dbReference type="ARBA" id="ARBA00032062"/>
    </source>
</evidence>
<evidence type="ECO:0000313" key="13">
    <source>
        <dbReference type="EMBL" id="KZO92794.1"/>
    </source>
</evidence>
<dbReference type="Pfam" id="PF08660">
    <property type="entry name" value="Alg14"/>
    <property type="match status" value="1"/>
</dbReference>
<dbReference type="PANTHER" id="PTHR12154:SF4">
    <property type="entry name" value="UDP-N-ACETYLGLUCOSAMINE TRANSFERASE SUBUNIT ALG14 HOMOLOG"/>
    <property type="match status" value="1"/>
</dbReference>
<dbReference type="InterPro" id="IPR013969">
    <property type="entry name" value="Oligosacch_biosynth_Alg14"/>
</dbReference>
<evidence type="ECO:0000256" key="2">
    <source>
        <dbReference type="ARBA" id="ARBA00004590"/>
    </source>
</evidence>
<evidence type="ECO:0000256" key="5">
    <source>
        <dbReference type="ARBA" id="ARBA00017467"/>
    </source>
</evidence>